<accession>A0A4Q1JPX6</accession>
<dbReference type="RefSeq" id="WP_129251841.1">
    <property type="nucleotide sequence ID" value="NZ_SAXA01000001.1"/>
</dbReference>
<gene>
    <name evidence="2" type="ORF">EO244_00345</name>
</gene>
<evidence type="ECO:0000259" key="1">
    <source>
        <dbReference type="Pfam" id="PF13581"/>
    </source>
</evidence>
<feature type="domain" description="Histidine kinase/HSP90-like ATPase" evidence="1">
    <location>
        <begin position="19"/>
        <end position="132"/>
    </location>
</feature>
<dbReference type="EMBL" id="SAXA01000001">
    <property type="protein sequence ID" value="RXQ97376.1"/>
    <property type="molecule type" value="Genomic_DNA"/>
</dbReference>
<dbReference type="OrthoDB" id="9797578at2"/>
<evidence type="ECO:0000313" key="3">
    <source>
        <dbReference type="Proteomes" id="UP000289703"/>
    </source>
</evidence>
<comment type="caution">
    <text evidence="2">The sequence shown here is derived from an EMBL/GenBank/DDBJ whole genome shotgun (WGS) entry which is preliminary data.</text>
</comment>
<dbReference type="AlphaFoldDB" id="A0A4Q1JPX6"/>
<name>A0A4Q1JPX6_9BACT</name>
<dbReference type="Proteomes" id="UP000289703">
    <property type="component" value="Unassembled WGS sequence"/>
</dbReference>
<keyword evidence="3" id="KW-1185">Reference proteome</keyword>
<dbReference type="InterPro" id="IPR003594">
    <property type="entry name" value="HATPase_dom"/>
</dbReference>
<dbReference type="Pfam" id="PF13581">
    <property type="entry name" value="HATPase_c_2"/>
    <property type="match status" value="1"/>
</dbReference>
<organism evidence="2 3">
    <name type="scientific">Ancylomarina salipaludis</name>
    <dbReference type="NCBI Taxonomy" id="2501299"/>
    <lineage>
        <taxon>Bacteria</taxon>
        <taxon>Pseudomonadati</taxon>
        <taxon>Bacteroidota</taxon>
        <taxon>Bacteroidia</taxon>
        <taxon>Marinilabiliales</taxon>
        <taxon>Marinifilaceae</taxon>
        <taxon>Ancylomarina</taxon>
    </lineage>
</organism>
<evidence type="ECO:0000313" key="2">
    <source>
        <dbReference type="EMBL" id="RXQ97376.1"/>
    </source>
</evidence>
<sequence>MDFKFDIEGGNFSKAGSASSDVKKVLKKLNVDPKLIKRIVVSIYEAEVNVVAHAYEGEMNVSIFPEKIVVRIVDKGPGIPDIDLAMQKGYSTASPAVREMGFGAGMGLPNIKKNTNELNIKSEVGVGTEVELINYLN</sequence>
<proteinExistence type="predicted"/>
<reference evidence="2 3" key="1">
    <citation type="submission" date="2019-01" db="EMBL/GenBank/DDBJ databases">
        <title>Ancylomarina salipaludis sp. nov., isolated from a salt marsh.</title>
        <authorList>
            <person name="Yoon J.-H."/>
        </authorList>
    </citation>
    <scope>NUCLEOTIDE SEQUENCE [LARGE SCALE GENOMIC DNA]</scope>
    <source>
        <strain evidence="2 3">SHSM-M15</strain>
    </source>
</reference>
<dbReference type="SUPFAM" id="SSF55874">
    <property type="entry name" value="ATPase domain of HSP90 chaperone/DNA topoisomerase II/histidine kinase"/>
    <property type="match status" value="1"/>
</dbReference>
<protein>
    <submittedName>
        <fullName evidence="2">Anti-sigma regulatory factor</fullName>
    </submittedName>
</protein>
<dbReference type="Gene3D" id="3.30.565.10">
    <property type="entry name" value="Histidine kinase-like ATPase, C-terminal domain"/>
    <property type="match status" value="1"/>
</dbReference>
<dbReference type="InterPro" id="IPR036890">
    <property type="entry name" value="HATPase_C_sf"/>
</dbReference>